<keyword evidence="3" id="KW-0597">Phosphoprotein</keyword>
<sequence length="931" mass="106695">MMKRPAIKFTHFLMLFSLGVTTVLLLVIGTVLYNKTKHILAEKINLIHSMKLNQASADVRKQFEDLYKSFDGFRNHELLIDSVRKLSDNRTSSYERFTVAKSLQTAITNFKIGNASIEHVMVMTQQQQFSSNLKYVEYFLDGNRLPLYMEQDQIVFVPPGRTYDLFHLDRDRIDNPLLIDMIDPLEGSMYFVCRLNDANGEQIGLMFMLLSASALKTQIPYADSLAIIGEDGKLLYRGDGLDADFPQQLRNGGGLDAQTFSLHGQRYEFRPLGFNGFRLVFVEPEIDFHRSQIRIIAWYSILTLLGSALLSYIFSRWIGKNILRPLHGLIRWIRGFERLEDRWDTGNGWPGNTRITTMRERFFVYFLLTILLPILLFVMLFYIKSTRMVSKEVQQTYSVLFEKSAHRLELFVKQKESALSWLAYNAWVAEYAEDPVEENRGKMDDLLVTGTYSSLSEDVVSLYDVSNRLIYTNRRKQAPRMDSSLYENMMTKRKNMHDWLPPAETGSSTVSLGMAVVNIQISPEPLGFLKADVSGVFLSSLYAELNGNGSEAFIVHQDGRILSHPEVEKVGQMSKLPVPPGELNALSQRNSAVLYFSSKLSGLPWYLVTVFDAATVRGQAIGLIYDDIYLFIIIFLLILLASYLMSQYLIRPLSLLQWKVVRMDLGPEGRFPSDARYAIDEVEQLRDSFNLLLEQIGQLVEEKLTAQNERLQLEYEKKETQLEALQAQINPHFLHNTLEIVMYMIEKGERDGAVTMIGLLSRLFRYAMGKESQVTPLRDEVAYAKTYIRIMSFRYKDKIRCEWQIDEELLNGIVVKMILQPLLENAIRHTLQSGADQVQISISITREGDAVRIAVTDNGPWLADEKLAAIQDNLERRDRGKVGLYNVNSRIQLHFGEQYGITMSRAEPHGAAVILKLPYVRDESVEADTNR</sequence>
<dbReference type="InterPro" id="IPR010559">
    <property type="entry name" value="Sig_transdc_His_kin_internal"/>
</dbReference>
<dbReference type="InterPro" id="IPR050640">
    <property type="entry name" value="Bact_2-comp_sensor_kinase"/>
</dbReference>
<protein>
    <recommendedName>
        <fullName evidence="9">HAMP domain-containing protein</fullName>
    </recommendedName>
</protein>
<evidence type="ECO:0000313" key="10">
    <source>
        <dbReference type="EMBL" id="RAV13606.1"/>
    </source>
</evidence>
<keyword evidence="7" id="KW-0175">Coiled coil</keyword>
<dbReference type="Pfam" id="PF06580">
    <property type="entry name" value="His_kinase"/>
    <property type="match status" value="1"/>
</dbReference>
<dbReference type="CDD" id="cd18774">
    <property type="entry name" value="PDC2_HK_sensor"/>
    <property type="match status" value="1"/>
</dbReference>
<evidence type="ECO:0000256" key="8">
    <source>
        <dbReference type="SAM" id="Phobius"/>
    </source>
</evidence>
<evidence type="ECO:0000256" key="1">
    <source>
        <dbReference type="ARBA" id="ARBA00004651"/>
    </source>
</evidence>
<feature type="domain" description="HAMP" evidence="9">
    <location>
        <begin position="647"/>
        <end position="701"/>
    </location>
</feature>
<dbReference type="Gene3D" id="6.10.340.10">
    <property type="match status" value="1"/>
</dbReference>
<dbReference type="GO" id="GO:0000155">
    <property type="term" value="F:phosphorelay sensor kinase activity"/>
    <property type="evidence" value="ECO:0007669"/>
    <property type="project" value="InterPro"/>
</dbReference>
<dbReference type="InterPro" id="IPR003594">
    <property type="entry name" value="HATPase_dom"/>
</dbReference>
<keyword evidence="6 8" id="KW-0472">Membrane</keyword>
<dbReference type="PANTHER" id="PTHR34220">
    <property type="entry name" value="SENSOR HISTIDINE KINASE YPDA"/>
    <property type="match status" value="1"/>
</dbReference>
<keyword evidence="5" id="KW-0418">Kinase</keyword>
<dbReference type="PROSITE" id="PS50885">
    <property type="entry name" value="HAMP"/>
    <property type="match status" value="1"/>
</dbReference>
<evidence type="ECO:0000256" key="5">
    <source>
        <dbReference type="ARBA" id="ARBA00022777"/>
    </source>
</evidence>
<dbReference type="InterPro" id="IPR036890">
    <property type="entry name" value="HATPase_C_sf"/>
</dbReference>
<dbReference type="SUPFAM" id="SSF55874">
    <property type="entry name" value="ATPase domain of HSP90 chaperone/DNA topoisomerase II/histidine kinase"/>
    <property type="match status" value="1"/>
</dbReference>
<feature type="transmembrane region" description="Helical" evidence="8">
    <location>
        <begin position="296"/>
        <end position="314"/>
    </location>
</feature>
<gene>
    <name evidence="10" type="ORF">DQG23_32970</name>
</gene>
<dbReference type="Pfam" id="PF02518">
    <property type="entry name" value="HATPase_c"/>
    <property type="match status" value="1"/>
</dbReference>
<dbReference type="Proteomes" id="UP000250369">
    <property type="component" value="Unassembled WGS sequence"/>
</dbReference>
<dbReference type="Gene3D" id="3.30.450.20">
    <property type="entry name" value="PAS domain"/>
    <property type="match status" value="2"/>
</dbReference>
<keyword evidence="11" id="KW-1185">Reference proteome</keyword>
<dbReference type="Gene3D" id="3.30.565.10">
    <property type="entry name" value="Histidine kinase-like ATPase, C-terminal domain"/>
    <property type="match status" value="1"/>
</dbReference>
<evidence type="ECO:0000256" key="4">
    <source>
        <dbReference type="ARBA" id="ARBA00022679"/>
    </source>
</evidence>
<dbReference type="PANTHER" id="PTHR34220:SF7">
    <property type="entry name" value="SENSOR HISTIDINE KINASE YPDA"/>
    <property type="match status" value="1"/>
</dbReference>
<feature type="transmembrane region" description="Helical" evidence="8">
    <location>
        <begin position="12"/>
        <end position="33"/>
    </location>
</feature>
<reference evidence="10 11" key="1">
    <citation type="journal article" date="2009" name="Int. J. Syst. Evol. Microbiol.">
        <title>Paenibacillus contaminans sp. nov., isolated from a contaminated laboratory plate.</title>
        <authorList>
            <person name="Chou J.H."/>
            <person name="Lee J.H."/>
            <person name="Lin M.C."/>
            <person name="Chang P.S."/>
            <person name="Arun A.B."/>
            <person name="Young C.C."/>
            <person name="Chen W.M."/>
        </authorList>
    </citation>
    <scope>NUCLEOTIDE SEQUENCE [LARGE SCALE GENOMIC DNA]</scope>
    <source>
        <strain evidence="10 11">CKOBP-6</strain>
    </source>
</reference>
<accession>A0A329M2Z7</accession>
<keyword evidence="4" id="KW-0808">Transferase</keyword>
<keyword evidence="2" id="KW-1003">Cell membrane</keyword>
<dbReference type="AlphaFoldDB" id="A0A329M2Z7"/>
<keyword evidence="8" id="KW-0812">Transmembrane</keyword>
<dbReference type="GO" id="GO:0005886">
    <property type="term" value="C:plasma membrane"/>
    <property type="evidence" value="ECO:0007669"/>
    <property type="project" value="UniProtKB-SubCell"/>
</dbReference>
<dbReference type="RefSeq" id="WP_113035283.1">
    <property type="nucleotide sequence ID" value="NZ_QMFB01000029.1"/>
</dbReference>
<comment type="subcellular location">
    <subcellularLocation>
        <location evidence="1">Cell membrane</location>
        <topology evidence="1">Multi-pass membrane protein</topology>
    </subcellularLocation>
</comment>
<organism evidence="10 11">
    <name type="scientific">Paenibacillus contaminans</name>
    <dbReference type="NCBI Taxonomy" id="450362"/>
    <lineage>
        <taxon>Bacteria</taxon>
        <taxon>Bacillati</taxon>
        <taxon>Bacillota</taxon>
        <taxon>Bacilli</taxon>
        <taxon>Bacillales</taxon>
        <taxon>Paenibacillaceae</taxon>
        <taxon>Paenibacillus</taxon>
    </lineage>
</organism>
<evidence type="ECO:0000256" key="2">
    <source>
        <dbReference type="ARBA" id="ARBA00022475"/>
    </source>
</evidence>
<evidence type="ECO:0000313" key="11">
    <source>
        <dbReference type="Proteomes" id="UP000250369"/>
    </source>
</evidence>
<evidence type="ECO:0000256" key="7">
    <source>
        <dbReference type="SAM" id="Coils"/>
    </source>
</evidence>
<feature type="transmembrane region" description="Helical" evidence="8">
    <location>
        <begin position="628"/>
        <end position="650"/>
    </location>
</feature>
<feature type="coiled-coil region" evidence="7">
    <location>
        <begin position="682"/>
        <end position="728"/>
    </location>
</feature>
<dbReference type="EMBL" id="QMFB01000029">
    <property type="protein sequence ID" value="RAV13606.1"/>
    <property type="molecule type" value="Genomic_DNA"/>
</dbReference>
<comment type="caution">
    <text evidence="10">The sequence shown here is derived from an EMBL/GenBank/DDBJ whole genome shotgun (WGS) entry which is preliminary data.</text>
</comment>
<dbReference type="InterPro" id="IPR003660">
    <property type="entry name" value="HAMP_dom"/>
</dbReference>
<feature type="transmembrane region" description="Helical" evidence="8">
    <location>
        <begin position="362"/>
        <end position="383"/>
    </location>
</feature>
<keyword evidence="8" id="KW-1133">Transmembrane helix</keyword>
<dbReference type="OrthoDB" id="2482518at2"/>
<name>A0A329M2Z7_9BACL</name>
<evidence type="ECO:0000256" key="3">
    <source>
        <dbReference type="ARBA" id="ARBA00022553"/>
    </source>
</evidence>
<proteinExistence type="predicted"/>
<dbReference type="SMART" id="SM00387">
    <property type="entry name" value="HATPase_c"/>
    <property type="match status" value="1"/>
</dbReference>
<evidence type="ECO:0000259" key="9">
    <source>
        <dbReference type="PROSITE" id="PS50885"/>
    </source>
</evidence>
<evidence type="ECO:0000256" key="6">
    <source>
        <dbReference type="ARBA" id="ARBA00023136"/>
    </source>
</evidence>